<evidence type="ECO:0000256" key="2">
    <source>
        <dbReference type="ARBA" id="ARBA00022448"/>
    </source>
</evidence>
<reference evidence="11" key="1">
    <citation type="submission" date="2017-02" db="UniProtKB">
        <authorList>
            <consortium name="WormBaseParasite"/>
        </authorList>
    </citation>
    <scope>IDENTIFICATION</scope>
</reference>
<dbReference type="Pfam" id="PF00520">
    <property type="entry name" value="Ion_trans"/>
    <property type="match status" value="1"/>
</dbReference>
<dbReference type="GO" id="GO:0005223">
    <property type="term" value="F:intracellularly cGMP-activated cation channel activity"/>
    <property type="evidence" value="ECO:0007669"/>
    <property type="project" value="TreeGrafter"/>
</dbReference>
<feature type="domain" description="Cyclic nucleotide-binding" evidence="9">
    <location>
        <begin position="297"/>
        <end position="418"/>
    </location>
</feature>
<dbReference type="Pfam" id="PF00027">
    <property type="entry name" value="cNMP_binding"/>
    <property type="match status" value="1"/>
</dbReference>
<protein>
    <submittedName>
        <fullName evidence="11">Cyclic nucleotide-binding domain-containing protein</fullName>
    </submittedName>
</protein>
<dbReference type="GO" id="GO:0044877">
    <property type="term" value="F:protein-containing complex binding"/>
    <property type="evidence" value="ECO:0007669"/>
    <property type="project" value="TreeGrafter"/>
</dbReference>
<keyword evidence="6" id="KW-0472">Membrane</keyword>
<dbReference type="InterPro" id="IPR000595">
    <property type="entry name" value="cNMP-bd_dom"/>
</dbReference>
<organism evidence="10 11">
    <name type="scientific">Syphacia muris</name>
    <dbReference type="NCBI Taxonomy" id="451379"/>
    <lineage>
        <taxon>Eukaryota</taxon>
        <taxon>Metazoa</taxon>
        <taxon>Ecdysozoa</taxon>
        <taxon>Nematoda</taxon>
        <taxon>Chromadorea</taxon>
        <taxon>Rhabditida</taxon>
        <taxon>Spirurina</taxon>
        <taxon>Oxyuridomorpha</taxon>
        <taxon>Oxyuroidea</taxon>
        <taxon>Oxyuridae</taxon>
        <taxon>Syphacia</taxon>
    </lineage>
</organism>
<dbReference type="FunFam" id="2.60.120.10:FF:000002">
    <property type="entry name" value="Cyclic nucleotide gated channel alpha 1a"/>
    <property type="match status" value="1"/>
</dbReference>
<evidence type="ECO:0000256" key="6">
    <source>
        <dbReference type="ARBA" id="ARBA00023136"/>
    </source>
</evidence>
<dbReference type="PROSITE" id="PS50042">
    <property type="entry name" value="CNMP_BINDING_3"/>
    <property type="match status" value="1"/>
</dbReference>
<dbReference type="GO" id="GO:0017071">
    <property type="term" value="C:intracellular cyclic nucleotide activated cation channel complex"/>
    <property type="evidence" value="ECO:0007669"/>
    <property type="project" value="TreeGrafter"/>
</dbReference>
<dbReference type="Gene3D" id="2.60.120.10">
    <property type="entry name" value="Jelly Rolls"/>
    <property type="match status" value="1"/>
</dbReference>
<keyword evidence="4" id="KW-1133">Transmembrane helix</keyword>
<dbReference type="SUPFAM" id="SSF81324">
    <property type="entry name" value="Voltage-gated potassium channels"/>
    <property type="match status" value="1"/>
</dbReference>
<dbReference type="STRING" id="451379.A0A0N5AVK1"/>
<dbReference type="Proteomes" id="UP000046393">
    <property type="component" value="Unplaced"/>
</dbReference>
<evidence type="ECO:0000259" key="9">
    <source>
        <dbReference type="PROSITE" id="PS50042"/>
    </source>
</evidence>
<dbReference type="PANTHER" id="PTHR45638:SF5">
    <property type="entry name" value="CYCLIC NUCLEOTIDE-BINDING DOMAIN-CONTAINING PROTEIN"/>
    <property type="match status" value="1"/>
</dbReference>
<sequence>MDRSGCSSSLLQLRHANDVRLRLRSLYFLDILLSTLSHFSKSFVADVAAVIPTDLLRILTPNLFLVRINRLFKVYRVWQFVDLIQIRTSFPSIFRILKMVAYCYLLFHWNGCLYFYISLAYNIDDGTPMDWKFSYSKILNPTLMECKSWAYPEKCLLNETGRDVHYREIYLPHLQSYWSNRTYMINFGNFTRKYMQTFYWSALTLISLGEQPPPNKTFQNGFEICDTVIGLVVFAIIVSDISNMVDELNASKSEFESELDECKLYMLNRKVMTLLQTRVINWFWYMKSEGIVTVDEEDCSKDLLVDIVLRLKLRIYSPLDYICKKGDVGKEMYIIKEGLVQVVSGDGKTVFAMLGKGSVFGGISILNIPGNKDGNRRTADVRSVGYTDVYVLSKDDLWEILVDYPIAKAKLLESGMASLYKTIKHGQVIIDDDDRTMPKGKELLKKDGLLEDTDDQLELYNCISQDEKASFLQQMLSDYDSKLNELHKDVTVMFISLHLNEL</sequence>
<evidence type="ECO:0000256" key="7">
    <source>
        <dbReference type="ARBA" id="ARBA00023286"/>
    </source>
</evidence>
<dbReference type="SUPFAM" id="SSF51206">
    <property type="entry name" value="cAMP-binding domain-like"/>
    <property type="match status" value="1"/>
</dbReference>
<dbReference type="SMART" id="SM00100">
    <property type="entry name" value="cNMP"/>
    <property type="match status" value="1"/>
</dbReference>
<dbReference type="CDD" id="cd00038">
    <property type="entry name" value="CAP_ED"/>
    <property type="match status" value="1"/>
</dbReference>
<dbReference type="InterPro" id="IPR014710">
    <property type="entry name" value="RmlC-like_jellyroll"/>
</dbReference>
<name>A0A0N5AVK1_9BILA</name>
<evidence type="ECO:0000313" key="11">
    <source>
        <dbReference type="WBParaSite" id="SMUV_0000892201-mRNA-1"/>
    </source>
</evidence>
<comment type="subcellular location">
    <subcellularLocation>
        <location evidence="1">Membrane</location>
        <topology evidence="1">Multi-pass membrane protein</topology>
    </subcellularLocation>
</comment>
<dbReference type="GO" id="GO:0005886">
    <property type="term" value="C:plasma membrane"/>
    <property type="evidence" value="ECO:0007669"/>
    <property type="project" value="TreeGrafter"/>
</dbReference>
<evidence type="ECO:0000256" key="5">
    <source>
        <dbReference type="ARBA" id="ARBA00023065"/>
    </source>
</evidence>
<evidence type="ECO:0000313" key="10">
    <source>
        <dbReference type="Proteomes" id="UP000046393"/>
    </source>
</evidence>
<keyword evidence="5" id="KW-0406">Ion transport</keyword>
<keyword evidence="2" id="KW-0813">Transport</keyword>
<dbReference type="PANTHER" id="PTHR45638">
    <property type="entry name" value="CYCLIC NUCLEOTIDE-GATED CATION CHANNEL SUBUNIT A"/>
    <property type="match status" value="1"/>
</dbReference>
<keyword evidence="8" id="KW-0407">Ion channel</keyword>
<dbReference type="InterPro" id="IPR018488">
    <property type="entry name" value="cNMP-bd_CS"/>
</dbReference>
<dbReference type="InterPro" id="IPR050866">
    <property type="entry name" value="CNG_cation_channel"/>
</dbReference>
<keyword evidence="10" id="KW-1185">Reference proteome</keyword>
<dbReference type="GO" id="GO:0030553">
    <property type="term" value="F:cGMP binding"/>
    <property type="evidence" value="ECO:0007669"/>
    <property type="project" value="TreeGrafter"/>
</dbReference>
<evidence type="ECO:0000256" key="3">
    <source>
        <dbReference type="ARBA" id="ARBA00022692"/>
    </source>
</evidence>
<evidence type="ECO:0000256" key="1">
    <source>
        <dbReference type="ARBA" id="ARBA00004141"/>
    </source>
</evidence>
<dbReference type="WBParaSite" id="SMUV_0000892201-mRNA-1">
    <property type="protein sequence ID" value="SMUV_0000892201-mRNA-1"/>
    <property type="gene ID" value="SMUV_0000892201"/>
</dbReference>
<dbReference type="PROSITE" id="PS00888">
    <property type="entry name" value="CNMP_BINDING_1"/>
    <property type="match status" value="1"/>
</dbReference>
<dbReference type="InterPro" id="IPR018490">
    <property type="entry name" value="cNMP-bd_dom_sf"/>
</dbReference>
<dbReference type="Gene3D" id="1.10.287.70">
    <property type="match status" value="1"/>
</dbReference>
<dbReference type="AlphaFoldDB" id="A0A0N5AVK1"/>
<keyword evidence="3" id="KW-0812">Transmembrane</keyword>
<proteinExistence type="predicted"/>
<dbReference type="GO" id="GO:0005222">
    <property type="term" value="F:intracellularly cAMP-activated cation channel activity"/>
    <property type="evidence" value="ECO:0007669"/>
    <property type="project" value="TreeGrafter"/>
</dbReference>
<accession>A0A0N5AVK1</accession>
<evidence type="ECO:0000256" key="4">
    <source>
        <dbReference type="ARBA" id="ARBA00022989"/>
    </source>
</evidence>
<dbReference type="InterPro" id="IPR005821">
    <property type="entry name" value="Ion_trans_dom"/>
</dbReference>
<keyword evidence="7" id="KW-1071">Ligand-gated ion channel</keyword>
<evidence type="ECO:0000256" key="8">
    <source>
        <dbReference type="ARBA" id="ARBA00023303"/>
    </source>
</evidence>